<dbReference type="NCBIfam" id="TIGR01614">
    <property type="entry name" value="PME_inhib"/>
    <property type="match status" value="1"/>
</dbReference>
<dbReference type="SUPFAM" id="SSF101148">
    <property type="entry name" value="Plant invertase/pectin methylesterase inhibitor"/>
    <property type="match status" value="1"/>
</dbReference>
<dbReference type="AlphaFoldDB" id="A0A175YKA9"/>
<name>A0A175YKA9_DAUCS</name>
<evidence type="ECO:0000313" key="4">
    <source>
        <dbReference type="EMBL" id="KZM83558.1"/>
    </source>
</evidence>
<feature type="compositionally biased region" description="Low complexity" evidence="1">
    <location>
        <begin position="29"/>
        <end position="56"/>
    </location>
</feature>
<evidence type="ECO:0000313" key="6">
    <source>
        <dbReference type="Proteomes" id="UP000077755"/>
    </source>
</evidence>
<gene>
    <name evidence="4" type="ORF">DCAR_031127</name>
    <name evidence="5" type="ORF">DCAR_0936114</name>
</gene>
<organism evidence="4">
    <name type="scientific">Daucus carota subsp. sativus</name>
    <name type="common">Carrot</name>
    <dbReference type="NCBI Taxonomy" id="79200"/>
    <lineage>
        <taxon>Eukaryota</taxon>
        <taxon>Viridiplantae</taxon>
        <taxon>Streptophyta</taxon>
        <taxon>Embryophyta</taxon>
        <taxon>Tracheophyta</taxon>
        <taxon>Spermatophyta</taxon>
        <taxon>Magnoliopsida</taxon>
        <taxon>eudicotyledons</taxon>
        <taxon>Gunneridae</taxon>
        <taxon>Pentapetalae</taxon>
        <taxon>asterids</taxon>
        <taxon>campanulids</taxon>
        <taxon>Apiales</taxon>
        <taxon>Apiaceae</taxon>
        <taxon>Apioideae</taxon>
        <taxon>Scandiceae</taxon>
        <taxon>Daucinae</taxon>
        <taxon>Daucus</taxon>
        <taxon>Daucus sect. Daucus</taxon>
    </lineage>
</organism>
<reference evidence="5" key="2">
    <citation type="submission" date="2022-03" db="EMBL/GenBank/DDBJ databases">
        <title>Draft title - Genomic analysis of global carrot germplasm unveils the trajectory of domestication and the origin of high carotenoid orange carrot.</title>
        <authorList>
            <person name="Iorizzo M."/>
            <person name="Ellison S."/>
            <person name="Senalik D."/>
            <person name="Macko-Podgorni A."/>
            <person name="Grzebelus D."/>
            <person name="Bostan H."/>
            <person name="Rolling W."/>
            <person name="Curaba J."/>
            <person name="Simon P."/>
        </authorList>
    </citation>
    <scope>NUCLEOTIDE SEQUENCE</scope>
    <source>
        <tissue evidence="5">Leaf</tissue>
    </source>
</reference>
<evidence type="ECO:0000256" key="2">
    <source>
        <dbReference type="SAM" id="SignalP"/>
    </source>
</evidence>
<feature type="chain" id="PRO_5008044664" description="Pectinesterase inhibitor domain-containing protein" evidence="2">
    <location>
        <begin position="27"/>
        <end position="197"/>
    </location>
</feature>
<dbReference type="GO" id="GO:0004857">
    <property type="term" value="F:enzyme inhibitor activity"/>
    <property type="evidence" value="ECO:0007669"/>
    <property type="project" value="InterPro"/>
</dbReference>
<feature type="region of interest" description="Disordered" evidence="1">
    <location>
        <begin position="25"/>
        <end position="58"/>
    </location>
</feature>
<protein>
    <recommendedName>
        <fullName evidence="3">Pectinesterase inhibitor domain-containing protein</fullName>
    </recommendedName>
</protein>
<sequence length="197" mass="20936">MASKGYSNLSVAVIIVLGLFASGVNSQGPSSSEAPSSSEGEAPRSSEAPGSSEGGPVNEFCHTADHKDFCTKMVRGATTLQDATRNVVESTLDIAIELQKMYPLLEPAVKDLPPKTKKSVLDTCRQNFETTVDDLKDCLGFVEKNDKGSLNVHLSAATSSDCSDAFEGSAEMPKPIKDKLDLMYQAADNCLAVSEQI</sequence>
<dbReference type="EMBL" id="LNRQ01000009">
    <property type="protein sequence ID" value="KZM83558.1"/>
    <property type="molecule type" value="Genomic_DNA"/>
</dbReference>
<dbReference type="InterPro" id="IPR035513">
    <property type="entry name" value="Invertase/methylesterase_inhib"/>
</dbReference>
<evidence type="ECO:0000256" key="1">
    <source>
        <dbReference type="SAM" id="MobiDB-lite"/>
    </source>
</evidence>
<evidence type="ECO:0000259" key="3">
    <source>
        <dbReference type="SMART" id="SM00856"/>
    </source>
</evidence>
<dbReference type="Gramene" id="KZM83558">
    <property type="protein sequence ID" value="KZM83558"/>
    <property type="gene ID" value="DCAR_031127"/>
</dbReference>
<dbReference type="Pfam" id="PF04043">
    <property type="entry name" value="PMEI"/>
    <property type="match status" value="1"/>
</dbReference>
<dbReference type="SMART" id="SM00856">
    <property type="entry name" value="PMEI"/>
    <property type="match status" value="1"/>
</dbReference>
<keyword evidence="2" id="KW-0732">Signal</keyword>
<proteinExistence type="predicted"/>
<dbReference type="OMA" id="FCHTADH"/>
<dbReference type="EMBL" id="CP093351">
    <property type="protein sequence ID" value="WOH16558.1"/>
    <property type="molecule type" value="Genomic_DNA"/>
</dbReference>
<reference evidence="4" key="1">
    <citation type="journal article" date="2016" name="Nat. Genet.">
        <title>A high-quality carrot genome assembly provides new insights into carotenoid accumulation and asterid genome evolution.</title>
        <authorList>
            <person name="Iorizzo M."/>
            <person name="Ellison S."/>
            <person name="Senalik D."/>
            <person name="Zeng P."/>
            <person name="Satapoomin P."/>
            <person name="Huang J."/>
            <person name="Bowman M."/>
            <person name="Iovene M."/>
            <person name="Sanseverino W."/>
            <person name="Cavagnaro P."/>
            <person name="Yildiz M."/>
            <person name="Macko-Podgorni A."/>
            <person name="Moranska E."/>
            <person name="Grzebelus E."/>
            <person name="Grzebelus D."/>
            <person name="Ashrafi H."/>
            <person name="Zheng Z."/>
            <person name="Cheng S."/>
            <person name="Spooner D."/>
            <person name="Van Deynze A."/>
            <person name="Simon P."/>
        </authorList>
    </citation>
    <scope>NUCLEOTIDE SEQUENCE [LARGE SCALE GENOMIC DNA]</scope>
    <source>
        <tissue evidence="4">Leaf</tissue>
    </source>
</reference>
<evidence type="ECO:0000313" key="5">
    <source>
        <dbReference type="EMBL" id="WOH16558.1"/>
    </source>
</evidence>
<feature type="signal peptide" evidence="2">
    <location>
        <begin position="1"/>
        <end position="26"/>
    </location>
</feature>
<dbReference type="InterPro" id="IPR006501">
    <property type="entry name" value="Pectinesterase_inhib_dom"/>
</dbReference>
<dbReference type="CDD" id="cd15800">
    <property type="entry name" value="PMEI-like_2"/>
    <property type="match status" value="1"/>
</dbReference>
<accession>A0A175YKA9</accession>
<keyword evidence="6" id="KW-1185">Reference proteome</keyword>
<dbReference type="OrthoDB" id="770764at2759"/>
<feature type="domain" description="Pectinesterase inhibitor" evidence="3">
    <location>
        <begin position="52"/>
        <end position="193"/>
    </location>
</feature>
<dbReference type="Gene3D" id="1.20.140.40">
    <property type="entry name" value="Invertase/pectin methylesterase inhibitor family protein"/>
    <property type="match status" value="1"/>
</dbReference>
<dbReference type="Proteomes" id="UP000077755">
    <property type="component" value="Chromosome 9"/>
</dbReference>